<accession>A0A821W2W5</accession>
<keyword evidence="3" id="KW-1185">Reference proteome</keyword>
<sequence length="222" mass="25517">MQTKLDDWNSRKQKASRLLASINFLKRCRDHNIIPNCVRLAPRKDIVGSTSILETASRKLLIKLVAGHRTEYQRLNIQIQNETEEIREILSEIDWRQCINILNTRAHNKFNNCKVIQIKKKFEKLAQNTNRHLSNVATLNDTPDTSQNVTVIYLSKQNLYKQTIKVLNKGLNFATAPRKIPYEGILEKALAELKANEDLVVLRADKGNAIPIKKAIKIPQTR</sequence>
<protein>
    <submittedName>
        <fullName evidence="2">Uncharacterized protein</fullName>
    </submittedName>
</protein>
<feature type="coiled-coil region" evidence="1">
    <location>
        <begin position="65"/>
        <end position="92"/>
    </location>
</feature>
<dbReference type="EMBL" id="CAJOBZ010000052">
    <property type="protein sequence ID" value="CAF4918540.1"/>
    <property type="molecule type" value="Genomic_DNA"/>
</dbReference>
<proteinExistence type="predicted"/>
<organism evidence="2 3">
    <name type="scientific">Pieris macdunnoughi</name>
    <dbReference type="NCBI Taxonomy" id="345717"/>
    <lineage>
        <taxon>Eukaryota</taxon>
        <taxon>Metazoa</taxon>
        <taxon>Ecdysozoa</taxon>
        <taxon>Arthropoda</taxon>
        <taxon>Hexapoda</taxon>
        <taxon>Insecta</taxon>
        <taxon>Pterygota</taxon>
        <taxon>Neoptera</taxon>
        <taxon>Endopterygota</taxon>
        <taxon>Lepidoptera</taxon>
        <taxon>Glossata</taxon>
        <taxon>Ditrysia</taxon>
        <taxon>Papilionoidea</taxon>
        <taxon>Pieridae</taxon>
        <taxon>Pierinae</taxon>
        <taxon>Pieris</taxon>
    </lineage>
</organism>
<comment type="caution">
    <text evidence="2">The sequence shown here is derived from an EMBL/GenBank/DDBJ whole genome shotgun (WGS) entry which is preliminary data.</text>
</comment>
<evidence type="ECO:0000313" key="2">
    <source>
        <dbReference type="EMBL" id="CAF4918540.1"/>
    </source>
</evidence>
<dbReference type="AlphaFoldDB" id="A0A821W2W5"/>
<gene>
    <name evidence="2" type="ORF">PMACD_LOCUS12816</name>
</gene>
<name>A0A821W2W5_9NEOP</name>
<evidence type="ECO:0000256" key="1">
    <source>
        <dbReference type="SAM" id="Coils"/>
    </source>
</evidence>
<dbReference type="Proteomes" id="UP000663880">
    <property type="component" value="Unassembled WGS sequence"/>
</dbReference>
<dbReference type="OrthoDB" id="6782675at2759"/>
<evidence type="ECO:0000313" key="3">
    <source>
        <dbReference type="Proteomes" id="UP000663880"/>
    </source>
</evidence>
<keyword evidence="1" id="KW-0175">Coiled coil</keyword>
<reference evidence="2" key="1">
    <citation type="submission" date="2021-02" db="EMBL/GenBank/DDBJ databases">
        <authorList>
            <person name="Steward A R."/>
        </authorList>
    </citation>
    <scope>NUCLEOTIDE SEQUENCE</scope>
</reference>